<dbReference type="GO" id="GO:0016042">
    <property type="term" value="P:lipid catabolic process"/>
    <property type="evidence" value="ECO:0007669"/>
    <property type="project" value="UniProtKB-KW"/>
</dbReference>
<evidence type="ECO:0000256" key="1">
    <source>
        <dbReference type="ARBA" id="ARBA00007920"/>
    </source>
</evidence>
<feature type="region of interest" description="Disordered" evidence="3">
    <location>
        <begin position="224"/>
        <end position="257"/>
    </location>
</feature>
<feature type="region of interest" description="Disordered" evidence="3">
    <location>
        <begin position="834"/>
        <end position="897"/>
    </location>
</feature>
<feature type="region of interest" description="Disordered" evidence="3">
    <location>
        <begin position="717"/>
        <end position="822"/>
    </location>
</feature>
<feature type="compositionally biased region" description="Basic and acidic residues" evidence="3">
    <location>
        <begin position="1141"/>
        <end position="1157"/>
    </location>
</feature>
<dbReference type="PANTHER" id="PTHR12482">
    <property type="entry name" value="LIPASE ROG1-RELATED-RELATED"/>
    <property type="match status" value="1"/>
</dbReference>
<feature type="region of interest" description="Disordered" evidence="3">
    <location>
        <begin position="617"/>
        <end position="705"/>
    </location>
</feature>
<feature type="compositionally biased region" description="Basic and acidic residues" evidence="3">
    <location>
        <begin position="1022"/>
        <end position="1036"/>
    </location>
</feature>
<feature type="domain" description="DUF676" evidence="4">
    <location>
        <begin position="432"/>
        <end position="576"/>
    </location>
</feature>
<feature type="compositionally biased region" description="Polar residues" evidence="3">
    <location>
        <begin position="649"/>
        <end position="663"/>
    </location>
</feature>
<feature type="compositionally biased region" description="Basic and acidic residues" evidence="3">
    <location>
        <begin position="966"/>
        <end position="982"/>
    </location>
</feature>
<sequence>MLLIHQAGSVHVGEVVRYTITYTPSADRILPSPTHLHVKVKNTSPIPLRAAYLHGPYSLHVSAYPSTFNPHQKVEDPAKYGVPEFEPFLKAGAHWTCKLTVPEEIRETGASFASRGSMDSMTQAGMDKEKKSVTWVVEVASQVIFSASAAVHFEMLVGRDERSLDLGFAAVAGHGHGGPGQVQDHKKVAREKRKGAIKGVYSRAVKLMVEDTEELWDKPKLPQKVGRERAKSIEEKGREKTKEEVKEKKEKKQKVHLVVLTHGMHSNLSADMLYMKESIDATVAQARADARGRRAKRKGSRESQSRKSTEGTKDVEQDEQAATQPLTGGQEDLEDDEDEEQVIVRGFNGNAVRTERGIQYLGKRLAKYVLHLTYPSQPFLPVKKTMSQSISSKFGGSQDQKVTGKCPPSHQGSSIHHDAEHPHENNQAYQFTSISFVGHSLGGLVQLYAIAYIQKHAPSFFKLIQPVNFVCMASPLLGLSNENPMYVKFALDFGLVGRTGQDLGLTWRAPTLAKTGWNAMGGVFGSGQKDQKEEDPGAKPLLRILPTGPAHQVLHLFRNRTLYSNVVNDGIVPLRTSCLLFLDWKGLGKVDKFRRENGLIGTMVEWGWAEMTGANADRDISVSPHPKSSEFDSSGANTPTRQGDGETVPQPSDEATQEDNTASGALGPTMSKYLQPRTHNDGEEEGKRDAGNGKEATPQQSGATSSMFSDIWNFFKPASSQPADKKSPKSVKALQRAQTLSQQEEEEANAVTTSKEGPRRPSMSRGTTENPTMRPTKSRPLASRGDSVETTSSLAAPPKTSVFESASDILHPPIPSTQWIIDPSSRPRTIFHDRVYHPSDIPPPPIRRPSRLSRSFSSEHSAPSTTSTTTKTTKPSPSPTLRSTSSNTSLNSDNSNMKVEEKIARAYHRDLSWRKVLVKLEPDAHNNMIVRRMFANAYGWPVVKHLCDTHFGDTWTANTRDEDEPSYDRANTDSHGERERTATSDAVAVPGDGDRDSKTAKRDQGEEVADQTVRRAPARSGSETREGRDELGSLDRSMADIEAIEERHRHDTAGQEWAEHFFSGTSSSEDEDEGVERVGEADDGKGKGRKKPVVKMLHTGSTSGDKGKDPDIILSPSELQGHFTAEPESLGNSEAGSPVDARGEEVRPGSVGLRKDVNQAMTEGVTGDEGKGLGIVERVVEATASIEEESKKEQEAESKRD</sequence>
<feature type="region of interest" description="Disordered" evidence="3">
    <location>
        <begin position="1050"/>
        <end position="1172"/>
    </location>
</feature>
<feature type="compositionally biased region" description="Polar residues" evidence="3">
    <location>
        <begin position="390"/>
        <end position="401"/>
    </location>
</feature>
<feature type="compositionally biased region" description="Basic and acidic residues" evidence="3">
    <location>
        <begin position="1050"/>
        <end position="1059"/>
    </location>
</feature>
<dbReference type="InterPro" id="IPR044294">
    <property type="entry name" value="Lipase-like"/>
</dbReference>
<feature type="compositionally biased region" description="Basic and acidic residues" evidence="3">
    <location>
        <begin position="1075"/>
        <end position="1086"/>
    </location>
</feature>
<evidence type="ECO:0000313" key="5">
    <source>
        <dbReference type="EMBL" id="TKX19147.1"/>
    </source>
</evidence>
<comment type="caution">
    <text evidence="5">The sequence shown here is derived from an EMBL/GenBank/DDBJ whole genome shotgun (WGS) entry which is preliminary data.</text>
</comment>
<dbReference type="Pfam" id="PF05057">
    <property type="entry name" value="DUF676"/>
    <property type="match status" value="3"/>
</dbReference>
<dbReference type="PANTHER" id="PTHR12482:SF62">
    <property type="entry name" value="LIPASE ROG1-RELATED"/>
    <property type="match status" value="1"/>
</dbReference>
<proteinExistence type="inferred from homology"/>
<evidence type="ECO:0000256" key="3">
    <source>
        <dbReference type="SAM" id="MobiDB-lite"/>
    </source>
</evidence>
<feature type="region of interest" description="Disordered" evidence="3">
    <location>
        <begin position="285"/>
        <end position="339"/>
    </location>
</feature>
<feature type="domain" description="DUF676" evidence="4">
    <location>
        <begin position="330"/>
        <end position="373"/>
    </location>
</feature>
<dbReference type="EMBL" id="PTQR01000119">
    <property type="protein sequence ID" value="TKX19147.1"/>
    <property type="molecule type" value="Genomic_DNA"/>
</dbReference>
<feature type="compositionally biased region" description="Basic and acidic residues" evidence="3">
    <location>
        <begin position="678"/>
        <end position="692"/>
    </location>
</feature>
<feature type="domain" description="DUF676" evidence="4">
    <location>
        <begin position="252"/>
        <end position="287"/>
    </location>
</feature>
<dbReference type="InterPro" id="IPR029058">
    <property type="entry name" value="AB_hydrolase_fold"/>
</dbReference>
<dbReference type="AlphaFoldDB" id="A0A4U7AVQ9"/>
<dbReference type="InterPro" id="IPR007751">
    <property type="entry name" value="DUF676_lipase-like"/>
</dbReference>
<dbReference type="Proteomes" id="UP000308133">
    <property type="component" value="Unassembled WGS sequence"/>
</dbReference>
<comment type="similarity">
    <text evidence="1">Belongs to the putative lipase ROG1 family.</text>
</comment>
<keyword evidence="2" id="KW-0443">Lipid metabolism</keyword>
<evidence type="ECO:0000256" key="2">
    <source>
        <dbReference type="ARBA" id="ARBA00022963"/>
    </source>
</evidence>
<name>A0A4U7AVQ9_9PEZI</name>
<feature type="compositionally biased region" description="Basic and acidic residues" evidence="3">
    <location>
        <begin position="300"/>
        <end position="315"/>
    </location>
</feature>
<feature type="region of interest" description="Disordered" evidence="3">
    <location>
        <begin position="956"/>
        <end position="1036"/>
    </location>
</feature>
<feature type="compositionally biased region" description="Polar residues" evidence="3">
    <location>
        <begin position="764"/>
        <end position="775"/>
    </location>
</feature>
<protein>
    <recommendedName>
        <fullName evidence="4">DUF676 domain-containing protein</fullName>
    </recommendedName>
</protein>
<dbReference type="Gene3D" id="3.40.50.1820">
    <property type="entry name" value="alpha/beta hydrolase"/>
    <property type="match status" value="1"/>
</dbReference>
<feature type="compositionally biased region" description="Low complexity" evidence="3">
    <location>
        <begin position="852"/>
        <end position="896"/>
    </location>
</feature>
<dbReference type="GO" id="GO:0047372">
    <property type="term" value="F:monoacylglycerol lipase activity"/>
    <property type="evidence" value="ECO:0007669"/>
    <property type="project" value="TreeGrafter"/>
</dbReference>
<feature type="compositionally biased region" description="Basic and acidic residues" evidence="3">
    <location>
        <begin position="992"/>
        <end position="1005"/>
    </location>
</feature>
<accession>A0A4U7AVQ9</accession>
<feature type="compositionally biased region" description="Polar residues" evidence="3">
    <location>
        <begin position="631"/>
        <end position="641"/>
    </location>
</feature>
<gene>
    <name evidence="5" type="ORF">C1H76_8681</name>
</gene>
<organism evidence="5 6">
    <name type="scientific">Elsinoe australis</name>
    <dbReference type="NCBI Taxonomy" id="40998"/>
    <lineage>
        <taxon>Eukaryota</taxon>
        <taxon>Fungi</taxon>
        <taxon>Dikarya</taxon>
        <taxon>Ascomycota</taxon>
        <taxon>Pezizomycotina</taxon>
        <taxon>Dothideomycetes</taxon>
        <taxon>Dothideomycetidae</taxon>
        <taxon>Myriangiales</taxon>
        <taxon>Elsinoaceae</taxon>
        <taxon>Elsinoe</taxon>
    </lineage>
</organism>
<dbReference type="SUPFAM" id="SSF53474">
    <property type="entry name" value="alpha/beta-Hydrolases"/>
    <property type="match status" value="1"/>
</dbReference>
<feature type="compositionally biased region" description="Basic and acidic residues" evidence="3">
    <location>
        <begin position="224"/>
        <end position="250"/>
    </location>
</feature>
<keyword evidence="2" id="KW-0442">Lipid degradation</keyword>
<evidence type="ECO:0000313" key="6">
    <source>
        <dbReference type="Proteomes" id="UP000308133"/>
    </source>
</evidence>
<evidence type="ECO:0000259" key="4">
    <source>
        <dbReference type="Pfam" id="PF05057"/>
    </source>
</evidence>
<reference evidence="5 6" key="1">
    <citation type="submission" date="2018-02" db="EMBL/GenBank/DDBJ databases">
        <title>Draft genome sequences of Elsinoe sp., causing black scab on jojoba.</title>
        <authorList>
            <person name="Stodart B."/>
            <person name="Jeffress S."/>
            <person name="Ash G."/>
            <person name="Arun Chinnappa K."/>
        </authorList>
    </citation>
    <scope>NUCLEOTIDE SEQUENCE [LARGE SCALE GENOMIC DNA]</scope>
    <source>
        <strain evidence="5 6">Hillstone_2</strain>
    </source>
</reference>
<feature type="region of interest" description="Disordered" evidence="3">
    <location>
        <begin position="390"/>
        <end position="420"/>
    </location>
</feature>